<dbReference type="InterPro" id="IPR004260">
    <property type="entry name" value="Pyr-dimer_DNA_glycosylase"/>
</dbReference>
<evidence type="ECO:0000313" key="2">
    <source>
        <dbReference type="EMBL" id="ETR71797.1"/>
    </source>
</evidence>
<dbReference type="InterPro" id="IPR013560">
    <property type="entry name" value="DUF1722"/>
</dbReference>
<evidence type="ECO:0000313" key="3">
    <source>
        <dbReference type="Proteomes" id="UP000189670"/>
    </source>
</evidence>
<evidence type="ECO:0000259" key="1">
    <source>
        <dbReference type="Pfam" id="PF08349"/>
    </source>
</evidence>
<organism evidence="2 3">
    <name type="scientific">Candidatus Magnetoglobus multicellularis str. Araruama</name>
    <dbReference type="NCBI Taxonomy" id="890399"/>
    <lineage>
        <taxon>Bacteria</taxon>
        <taxon>Pseudomonadati</taxon>
        <taxon>Thermodesulfobacteriota</taxon>
        <taxon>Desulfobacteria</taxon>
        <taxon>Desulfobacterales</taxon>
        <taxon>Desulfobacteraceae</taxon>
        <taxon>Candidatus Magnetoglobus</taxon>
    </lineage>
</organism>
<comment type="caution">
    <text evidence="2">The sequence shown here is derived from an EMBL/GenBank/DDBJ whole genome shotgun (WGS) entry which is preliminary data.</text>
</comment>
<dbReference type="InterPro" id="IPR024796">
    <property type="entry name" value="T4_endonuc_V"/>
</dbReference>
<reference evidence="3" key="1">
    <citation type="submission" date="2012-11" db="EMBL/GenBank/DDBJ databases">
        <authorList>
            <person name="Lucero-Rivera Y.E."/>
            <person name="Tovar-Ramirez D."/>
        </authorList>
    </citation>
    <scope>NUCLEOTIDE SEQUENCE [LARGE SCALE GENOMIC DNA]</scope>
    <source>
        <strain evidence="3">Araruama</strain>
    </source>
</reference>
<dbReference type="Gene3D" id="1.10.440.10">
    <property type="entry name" value="T4 endonuclease V"/>
    <property type="match status" value="1"/>
</dbReference>
<dbReference type="Pfam" id="PF08349">
    <property type="entry name" value="DUF1722"/>
    <property type="match status" value="1"/>
</dbReference>
<dbReference type="EMBL" id="ATBP01000221">
    <property type="protein sequence ID" value="ETR71797.1"/>
    <property type="molecule type" value="Genomic_DNA"/>
</dbReference>
<accession>A0A1V1PA81</accession>
<feature type="domain" description="DUF1722" evidence="1">
    <location>
        <begin position="125"/>
        <end position="190"/>
    </location>
</feature>
<dbReference type="SUPFAM" id="SSF47077">
    <property type="entry name" value="T4 endonuclease V"/>
    <property type="match status" value="1"/>
</dbReference>
<name>A0A1V1PA81_9BACT</name>
<dbReference type="Proteomes" id="UP000189670">
    <property type="component" value="Unassembled WGS sequence"/>
</dbReference>
<dbReference type="AlphaFoldDB" id="A0A1V1PA81"/>
<sequence length="229" mass="26803">MRIWDIQPGYLNRQSLLGEHRELHAIVSIIVNKKKGYSKHPETLRWIGYGWALRQRHQLLSAEIALRGYSEQSPVKTRSKKGIWPDILIDSPIQQYQILHSKYENKEQGRIPLPLNAQHLWRHHKYSVMARDVSLYQKLGPQVAQMRPSHDFSDLAMFLCKILRQPPDKKVLRNALLHMWGYVSERQGNKKINNCSLKSLIMRIQKRAIDCNNQYISESTALSELAAWM</sequence>
<protein>
    <recommendedName>
        <fullName evidence="1">DUF1722 domain-containing protein</fullName>
    </recommendedName>
</protein>
<gene>
    <name evidence="2" type="ORF">OMM_02222</name>
</gene>
<proteinExistence type="predicted"/>
<dbReference type="Pfam" id="PF03013">
    <property type="entry name" value="Pyr_excise"/>
    <property type="match status" value="1"/>
</dbReference>